<dbReference type="RefSeq" id="WP_097193452.1">
    <property type="nucleotide sequence ID" value="NZ_OBQI01000001.1"/>
</dbReference>
<sequence length="275" mass="29760">MTVSAYSLLDANRVKASMALLADAMSIDTDRPLGERYVTALSQVQPPQRTYLATEQVDPAVAGISERADDLALLALLSKEHRFESDAAGMSTTERDIRTVKAALSRLKGVAAPSYETVRLLVGRVLVAASRTSEGGSAGGLLGTIWTAPKSNQRVDSICENILHETLHQSLFLEEMVRGVFGVDAERQSQPDALVTSSIRADRRPYYLAFHSAAVSAGLLYALGEGELADQVDRLRPALDVTLLELRERDWVLDDNGKRLLGELESIASPQAAVV</sequence>
<accession>A0A285V1R1</accession>
<proteinExistence type="predicted"/>
<protein>
    <recommendedName>
        <fullName evidence="3">HEXXH motif-containing protein</fullName>
    </recommendedName>
</protein>
<evidence type="ECO:0000313" key="2">
    <source>
        <dbReference type="Proteomes" id="UP000219435"/>
    </source>
</evidence>
<dbReference type="EMBL" id="OBQI01000001">
    <property type="protein sequence ID" value="SOC46936.1"/>
    <property type="molecule type" value="Genomic_DNA"/>
</dbReference>
<dbReference type="AlphaFoldDB" id="A0A285V1R1"/>
<evidence type="ECO:0000313" key="1">
    <source>
        <dbReference type="EMBL" id="SOC46936.1"/>
    </source>
</evidence>
<evidence type="ECO:0008006" key="3">
    <source>
        <dbReference type="Google" id="ProtNLM"/>
    </source>
</evidence>
<keyword evidence="2" id="KW-1185">Reference proteome</keyword>
<organism evidence="1 2">
    <name type="scientific">Blastococcus aggregatus</name>
    <dbReference type="NCBI Taxonomy" id="38502"/>
    <lineage>
        <taxon>Bacteria</taxon>
        <taxon>Bacillati</taxon>
        <taxon>Actinomycetota</taxon>
        <taxon>Actinomycetes</taxon>
        <taxon>Geodermatophilales</taxon>
        <taxon>Geodermatophilaceae</taxon>
        <taxon>Blastococcus</taxon>
    </lineage>
</organism>
<dbReference type="OrthoDB" id="7057071at2"/>
<dbReference type="Proteomes" id="UP000219435">
    <property type="component" value="Unassembled WGS sequence"/>
</dbReference>
<reference evidence="2" key="1">
    <citation type="submission" date="2017-08" db="EMBL/GenBank/DDBJ databases">
        <authorList>
            <person name="Varghese N."/>
            <person name="Submissions S."/>
        </authorList>
    </citation>
    <scope>NUCLEOTIDE SEQUENCE [LARGE SCALE GENOMIC DNA]</scope>
    <source>
        <strain evidence="2">DSM 4725</strain>
    </source>
</reference>
<name>A0A285V1R1_9ACTN</name>
<gene>
    <name evidence="1" type="ORF">SAMN05660748_0534</name>
</gene>